<dbReference type="OrthoDB" id="9788409at2"/>
<organism evidence="2 3">
    <name type="scientific">Methylocystis bryophila</name>
    <dbReference type="NCBI Taxonomy" id="655015"/>
    <lineage>
        <taxon>Bacteria</taxon>
        <taxon>Pseudomonadati</taxon>
        <taxon>Pseudomonadota</taxon>
        <taxon>Alphaproteobacteria</taxon>
        <taxon>Hyphomicrobiales</taxon>
        <taxon>Methylocystaceae</taxon>
        <taxon>Methylocystis</taxon>
    </lineage>
</organism>
<evidence type="ECO:0000313" key="3">
    <source>
        <dbReference type="Proteomes" id="UP000193978"/>
    </source>
</evidence>
<sequence length="170" mass="18440">MALGKAFGRPIMLAALLCAAPAMAEGPDLIFRQSTDFKLLTPNDKLATYGIDDPLVDGVVCYFTEHEKGGVSGTLGLAENTSDVSLACRQYGPIRFTAKFSQGDEVFSGRRSLFFKRMHIVRGCDATRNVLVYMVYSDKIVEGSPENSTSAVAILPWGSGAPQRCSDFMK</sequence>
<dbReference type="STRING" id="655015.B1812_03750"/>
<proteinExistence type="predicted"/>
<keyword evidence="3" id="KW-1185">Reference proteome</keyword>
<dbReference type="InterPro" id="IPR010292">
    <property type="entry name" value="Uncharacterised_CreA"/>
</dbReference>
<dbReference type="GO" id="GO:0005829">
    <property type="term" value="C:cytosol"/>
    <property type="evidence" value="ECO:0007669"/>
    <property type="project" value="TreeGrafter"/>
</dbReference>
<dbReference type="Pfam" id="PF05981">
    <property type="entry name" value="CreA"/>
    <property type="match status" value="1"/>
</dbReference>
<protein>
    <recommendedName>
        <fullName evidence="4">CreA family protein</fullName>
    </recommendedName>
</protein>
<evidence type="ECO:0000313" key="2">
    <source>
        <dbReference type="EMBL" id="ARN83345.1"/>
    </source>
</evidence>
<dbReference type="Proteomes" id="UP000193978">
    <property type="component" value="Chromosome"/>
</dbReference>
<accession>A0A1W6N0J4</accession>
<dbReference type="PANTHER" id="PTHR37952">
    <property type="match status" value="1"/>
</dbReference>
<dbReference type="AlphaFoldDB" id="A0A1W6N0J4"/>
<dbReference type="KEGG" id="mbry:B1812_03750"/>
<dbReference type="EMBL" id="CP019948">
    <property type="protein sequence ID" value="ARN83345.1"/>
    <property type="molecule type" value="Genomic_DNA"/>
</dbReference>
<dbReference type="PIRSF" id="PIRSF003174">
    <property type="entry name" value="CreA"/>
    <property type="match status" value="1"/>
</dbReference>
<name>A0A1W6N0J4_9HYPH</name>
<gene>
    <name evidence="2" type="ORF">B1812_03750</name>
</gene>
<feature type="chain" id="PRO_5012439027" description="CreA family protein" evidence="1">
    <location>
        <begin position="25"/>
        <end position="170"/>
    </location>
</feature>
<keyword evidence="1" id="KW-0732">Signal</keyword>
<feature type="signal peptide" evidence="1">
    <location>
        <begin position="1"/>
        <end position="24"/>
    </location>
</feature>
<evidence type="ECO:0008006" key="4">
    <source>
        <dbReference type="Google" id="ProtNLM"/>
    </source>
</evidence>
<evidence type="ECO:0000256" key="1">
    <source>
        <dbReference type="SAM" id="SignalP"/>
    </source>
</evidence>
<reference evidence="2 3" key="1">
    <citation type="submission" date="2017-02" db="EMBL/GenBank/DDBJ databases">
        <authorList>
            <person name="Peterson S.W."/>
        </authorList>
    </citation>
    <scope>NUCLEOTIDE SEQUENCE [LARGE SCALE GENOMIC DNA]</scope>
    <source>
        <strain evidence="2 3">S285</strain>
    </source>
</reference>
<dbReference type="PANTHER" id="PTHR37952:SF2">
    <property type="entry name" value="PROTEIN CREA"/>
    <property type="match status" value="1"/>
</dbReference>